<sequence>MSFLPVVSLQHCIIRFRISTMQQYDTYADWKAYILNFISLLLLKMIRRASTPSPRLRPFPPTPLISPPPRRASTAHAPVFALSPESPQSLLSPRPILSIWCRQRLQPQAQRRRRGGVPPRPRDPPRRRALRRRARPACAPLPRLQVRAHRALGGPPHRGQHQGLPHGARDPRRCGRGVVLRGQGRAPRPHRPHPPWMGHQQG</sequence>
<dbReference type="EMBL" id="CM000785">
    <property type="protein sequence ID" value="AQL03125.1"/>
    <property type="molecule type" value="Genomic_DNA"/>
</dbReference>
<dbReference type="EMBL" id="CM000785">
    <property type="protein sequence ID" value="AQL03131.1"/>
    <property type="molecule type" value="Genomic_DNA"/>
</dbReference>
<dbReference type="EMBL" id="CM000785">
    <property type="protein sequence ID" value="AQL03129.1"/>
    <property type="molecule type" value="Genomic_DNA"/>
</dbReference>
<dbReference type="AlphaFoldDB" id="A0A1D6NYS0"/>
<dbReference type="EMBL" id="CM000785">
    <property type="protein sequence ID" value="AQL03123.1"/>
    <property type="molecule type" value="Genomic_DNA"/>
</dbReference>
<gene>
    <name evidence="2" type="ORF">ZEAMMB73_Zm00001d045760</name>
</gene>
<feature type="compositionally biased region" description="Low complexity" evidence="1">
    <location>
        <begin position="136"/>
        <end position="145"/>
    </location>
</feature>
<reference evidence="2" key="1">
    <citation type="submission" date="2015-12" db="EMBL/GenBank/DDBJ databases">
        <title>Update maize B73 reference genome by single molecule sequencing technologies.</title>
        <authorList>
            <consortium name="Maize Genome Sequencing Project"/>
            <person name="Ware D."/>
        </authorList>
    </citation>
    <scope>NUCLEOTIDE SEQUENCE</scope>
    <source>
        <tissue evidence="2">Seedling</tissue>
    </source>
</reference>
<protein>
    <submittedName>
        <fullName evidence="2">Protein TRAUCO</fullName>
    </submittedName>
</protein>
<evidence type="ECO:0000313" key="2">
    <source>
        <dbReference type="EMBL" id="AQL03131.1"/>
    </source>
</evidence>
<organism evidence="2">
    <name type="scientific">Zea mays</name>
    <name type="common">Maize</name>
    <dbReference type="NCBI Taxonomy" id="4577"/>
    <lineage>
        <taxon>Eukaryota</taxon>
        <taxon>Viridiplantae</taxon>
        <taxon>Streptophyta</taxon>
        <taxon>Embryophyta</taxon>
        <taxon>Tracheophyta</taxon>
        <taxon>Spermatophyta</taxon>
        <taxon>Magnoliopsida</taxon>
        <taxon>Liliopsida</taxon>
        <taxon>Poales</taxon>
        <taxon>Poaceae</taxon>
        <taxon>PACMAD clade</taxon>
        <taxon>Panicoideae</taxon>
        <taxon>Andropogonodae</taxon>
        <taxon>Andropogoneae</taxon>
        <taxon>Tripsacinae</taxon>
        <taxon>Zea</taxon>
    </lineage>
</organism>
<feature type="region of interest" description="Disordered" evidence="1">
    <location>
        <begin position="107"/>
        <end position="202"/>
    </location>
</feature>
<name>A0A1D6NYS0_MAIZE</name>
<evidence type="ECO:0000256" key="1">
    <source>
        <dbReference type="SAM" id="MobiDB-lite"/>
    </source>
</evidence>
<proteinExistence type="predicted"/>
<accession>A0A1D6NYS0</accession>